<dbReference type="Proteomes" id="UP000886653">
    <property type="component" value="Unassembled WGS sequence"/>
</dbReference>
<gene>
    <name evidence="7" type="ORF">CROQUDRAFT_45222</name>
</gene>
<feature type="transmembrane region" description="Helical" evidence="6">
    <location>
        <begin position="353"/>
        <end position="374"/>
    </location>
</feature>
<dbReference type="Gene3D" id="1.20.1280.290">
    <property type="match status" value="1"/>
</dbReference>
<dbReference type="EMBL" id="MU167270">
    <property type="protein sequence ID" value="KAG0145799.1"/>
    <property type="molecule type" value="Genomic_DNA"/>
</dbReference>
<dbReference type="PANTHER" id="PTHR16201:SF11">
    <property type="entry name" value="PQ-LOOP REPEAT-CONTAINING PROTEIN"/>
    <property type="match status" value="1"/>
</dbReference>
<proteinExistence type="predicted"/>
<feature type="region of interest" description="Disordered" evidence="5">
    <location>
        <begin position="417"/>
        <end position="511"/>
    </location>
</feature>
<evidence type="ECO:0000256" key="5">
    <source>
        <dbReference type="SAM" id="MobiDB-lite"/>
    </source>
</evidence>
<dbReference type="InterPro" id="IPR006603">
    <property type="entry name" value="PQ-loop_rpt"/>
</dbReference>
<feature type="transmembrane region" description="Helical" evidence="6">
    <location>
        <begin position="321"/>
        <end position="341"/>
    </location>
</feature>
<dbReference type="InterPro" id="IPR051415">
    <property type="entry name" value="LAAT-1"/>
</dbReference>
<keyword evidence="3 6" id="KW-1133">Transmembrane helix</keyword>
<dbReference type="GO" id="GO:0016020">
    <property type="term" value="C:membrane"/>
    <property type="evidence" value="ECO:0007669"/>
    <property type="project" value="UniProtKB-SubCell"/>
</dbReference>
<dbReference type="PANTHER" id="PTHR16201">
    <property type="entry name" value="SEVEN TRANSMEMBRANE PROTEIN 1-RELATED"/>
    <property type="match status" value="1"/>
</dbReference>
<keyword evidence="2 6" id="KW-0812">Transmembrane</keyword>
<feature type="compositionally biased region" description="Polar residues" evidence="5">
    <location>
        <begin position="469"/>
        <end position="494"/>
    </location>
</feature>
<evidence type="ECO:0000313" key="8">
    <source>
        <dbReference type="Proteomes" id="UP000886653"/>
    </source>
</evidence>
<protein>
    <submittedName>
        <fullName evidence="7">Uncharacterized protein</fullName>
    </submittedName>
</protein>
<feature type="transmembrane region" description="Helical" evidence="6">
    <location>
        <begin position="67"/>
        <end position="88"/>
    </location>
</feature>
<evidence type="ECO:0000256" key="4">
    <source>
        <dbReference type="ARBA" id="ARBA00023136"/>
    </source>
</evidence>
<feature type="transmembrane region" description="Helical" evidence="6">
    <location>
        <begin position="141"/>
        <end position="163"/>
    </location>
</feature>
<feature type="transmembrane region" description="Helical" evidence="6">
    <location>
        <begin position="268"/>
        <end position="296"/>
    </location>
</feature>
<dbReference type="AlphaFoldDB" id="A0A9P6NGX0"/>
<accession>A0A9P6NGX0</accession>
<name>A0A9P6NGX0_9BASI</name>
<comment type="subcellular location">
    <subcellularLocation>
        <location evidence="1">Membrane</location>
        <topology evidence="1">Multi-pass membrane protein</topology>
    </subcellularLocation>
</comment>
<evidence type="ECO:0000256" key="3">
    <source>
        <dbReference type="ARBA" id="ARBA00022989"/>
    </source>
</evidence>
<organism evidence="7 8">
    <name type="scientific">Cronartium quercuum f. sp. fusiforme G11</name>
    <dbReference type="NCBI Taxonomy" id="708437"/>
    <lineage>
        <taxon>Eukaryota</taxon>
        <taxon>Fungi</taxon>
        <taxon>Dikarya</taxon>
        <taxon>Basidiomycota</taxon>
        <taxon>Pucciniomycotina</taxon>
        <taxon>Pucciniomycetes</taxon>
        <taxon>Pucciniales</taxon>
        <taxon>Coleosporiaceae</taxon>
        <taxon>Cronartium</taxon>
    </lineage>
</organism>
<dbReference type="OrthoDB" id="19344at2759"/>
<reference evidence="7" key="1">
    <citation type="submission" date="2013-11" db="EMBL/GenBank/DDBJ databases">
        <title>Genome sequence of the fusiform rust pathogen reveals effectors for host alternation and coevolution with pine.</title>
        <authorList>
            <consortium name="DOE Joint Genome Institute"/>
            <person name="Smith K."/>
            <person name="Pendleton A."/>
            <person name="Kubisiak T."/>
            <person name="Anderson C."/>
            <person name="Salamov A."/>
            <person name="Aerts A."/>
            <person name="Riley R."/>
            <person name="Clum A."/>
            <person name="Lindquist E."/>
            <person name="Ence D."/>
            <person name="Campbell M."/>
            <person name="Kronenberg Z."/>
            <person name="Feau N."/>
            <person name="Dhillon B."/>
            <person name="Hamelin R."/>
            <person name="Burleigh J."/>
            <person name="Smith J."/>
            <person name="Yandell M."/>
            <person name="Nelson C."/>
            <person name="Grigoriev I."/>
            <person name="Davis J."/>
        </authorList>
    </citation>
    <scope>NUCLEOTIDE SEQUENCE</scope>
    <source>
        <strain evidence="7">G11</strain>
    </source>
</reference>
<evidence type="ECO:0000313" key="7">
    <source>
        <dbReference type="EMBL" id="KAG0145799.1"/>
    </source>
</evidence>
<feature type="transmembrane region" description="Helical" evidence="6">
    <location>
        <begin position="386"/>
        <end position="406"/>
    </location>
</feature>
<keyword evidence="4 6" id="KW-0472">Membrane</keyword>
<evidence type="ECO:0000256" key="2">
    <source>
        <dbReference type="ARBA" id="ARBA00022692"/>
    </source>
</evidence>
<evidence type="ECO:0000256" key="6">
    <source>
        <dbReference type="SAM" id="Phobius"/>
    </source>
</evidence>
<sequence length="511" mass="56910">MDLNIISQLSLKSPPSPPLPFSVSQLVQSAIFDFTFTSKLHHDLFNSLSQHRPSPETCHFQHDPPTMYLSIFIVFGLLLSYLPQHYRIISSGSSHGINSWFLLLGSTSSASSLVNVVTLQWGVVRCCQFLSPGRCAESMLGVIQVFLQWACFNLILILSLIYFPRERKYVRVVPVESTTRDASPFDRVTHYSSHFLSKFLLKRKLNPFAPSTSAHKQASSRANLRRRTSSFSSVASDISSSDSSSFDPSNVLPPSATRFTPLTLSKEYTISVILAIVVLLHFLSSLFITFCLLLSLPKATIGEPSGTPPSHSGEHPTIRLLRIWATCAGVTSLILACCQYLPQIWATWKLKMVGSLSIPMMLMQTPGSFVFVYSLAVRPGVNWTTWIVYFVTGTLQGLLLILCIIWKIRQKSQGIDDWGRPLPSSNNSSRRPSSEESTFNRPPERRPLLSKPRLNSQIGTNRRNHNVPHRNQSQVTVGSIERQSPTPTVRSSRLIQGGGNASGSSLRPPKR</sequence>
<feature type="compositionally biased region" description="Low complexity" evidence="5">
    <location>
        <begin position="423"/>
        <end position="437"/>
    </location>
</feature>
<dbReference type="SMART" id="SM00679">
    <property type="entry name" value="CTNS"/>
    <property type="match status" value="2"/>
</dbReference>
<comment type="caution">
    <text evidence="7">The sequence shown here is derived from an EMBL/GenBank/DDBJ whole genome shotgun (WGS) entry which is preliminary data.</text>
</comment>
<feature type="transmembrane region" description="Helical" evidence="6">
    <location>
        <begin position="100"/>
        <end position="121"/>
    </location>
</feature>
<dbReference type="Pfam" id="PF04193">
    <property type="entry name" value="PQ-loop"/>
    <property type="match status" value="2"/>
</dbReference>
<keyword evidence="8" id="KW-1185">Reference proteome</keyword>
<evidence type="ECO:0000256" key="1">
    <source>
        <dbReference type="ARBA" id="ARBA00004141"/>
    </source>
</evidence>